<dbReference type="STRING" id="1085623.GNIT_2890"/>
<keyword evidence="2" id="KW-1185">Reference proteome</keyword>
<evidence type="ECO:0000313" key="1">
    <source>
        <dbReference type="EMBL" id="AEP30987.1"/>
    </source>
</evidence>
<dbReference type="Proteomes" id="UP000009282">
    <property type="component" value="Chromosome"/>
</dbReference>
<organism evidence="1 2">
    <name type="scientific">Glaciecola nitratireducens (strain JCM 12485 / KCTC 12276 / FR1064)</name>
    <dbReference type="NCBI Taxonomy" id="1085623"/>
    <lineage>
        <taxon>Bacteria</taxon>
        <taxon>Pseudomonadati</taxon>
        <taxon>Pseudomonadota</taxon>
        <taxon>Gammaproteobacteria</taxon>
        <taxon>Alteromonadales</taxon>
        <taxon>Alteromonadaceae</taxon>
        <taxon>Brumicola</taxon>
    </lineage>
</organism>
<sequence length="318" mass="35958">MRDVLRYLITGVSLLLFFMSFEAASQQERFFKNRSESGVEFNYQWQSSEGPKKLTFLLPHADIDKLPNSAPAYNSALAQNYIHRSLLGYAKAIDPREAKILIKRSGSSLNMEVSGKHSEKVNEITEALGRKHDEAEAEYLRKNYYTPFKNEMGQAAIKHDHLRYANESSHNISNIVHAIKEQLGNPSNPREFIDFTLNWLQAIPYDTLENRISSNGSGFAAPRQLLLNNKGDCDSKSTFFLAILKSYNPKLSAEMIFLPNHALVGISLKANKTDEKIMQNNISYILAEPTGPAQYKLGEIAPSSKMAIRNRQFTTESF</sequence>
<reference evidence="1 2" key="1">
    <citation type="journal article" date="2011" name="J. Bacteriol.">
        <title>Complete genome sequence of seawater bacterium Glaciecola nitratireducens FR1064T.</title>
        <authorList>
            <person name="Bian F."/>
            <person name="Qin Q.L."/>
            <person name="Xie B.B."/>
            <person name="Shu Y.L."/>
            <person name="Zhang X.Y."/>
            <person name="Yu Y."/>
            <person name="Chen B."/>
            <person name="Chen X.L."/>
            <person name="Zhou B.C."/>
            <person name="Zhang Y.Z."/>
        </authorList>
    </citation>
    <scope>NUCLEOTIDE SEQUENCE [LARGE SCALE GENOMIC DNA]</scope>
    <source>
        <strain evidence="2">JCM 12485 / KCTC 12276 / FR1064</strain>
    </source>
</reference>
<dbReference type="eggNOG" id="ENOG5031DN4">
    <property type="taxonomic scope" value="Bacteria"/>
</dbReference>
<evidence type="ECO:0008006" key="3">
    <source>
        <dbReference type="Google" id="ProtNLM"/>
    </source>
</evidence>
<dbReference type="KEGG" id="gni:GNIT_2890"/>
<protein>
    <recommendedName>
        <fullName evidence="3">Transglutaminase-like domain-containing protein</fullName>
    </recommendedName>
</protein>
<dbReference type="HOGENOM" id="CLU_076081_0_0_6"/>
<evidence type="ECO:0000313" key="2">
    <source>
        <dbReference type="Proteomes" id="UP000009282"/>
    </source>
</evidence>
<dbReference type="EMBL" id="CP003060">
    <property type="protein sequence ID" value="AEP30987.1"/>
    <property type="molecule type" value="Genomic_DNA"/>
</dbReference>
<proteinExistence type="predicted"/>
<dbReference type="AlphaFoldDB" id="G4QMN5"/>
<dbReference type="OrthoDB" id="5592079at2"/>
<dbReference type="RefSeq" id="WP_014109860.1">
    <property type="nucleotide sequence ID" value="NC_016041.1"/>
</dbReference>
<gene>
    <name evidence="1" type="ordered locus">GNIT_2890</name>
</gene>
<name>G4QMN5_GLANF</name>
<accession>G4QMN5</accession>